<feature type="transmembrane region" description="Helical" evidence="1">
    <location>
        <begin position="116"/>
        <end position="132"/>
    </location>
</feature>
<evidence type="ECO:0000313" key="4">
    <source>
        <dbReference type="Proteomes" id="UP000054223"/>
    </source>
</evidence>
<evidence type="ECO:0000313" key="3">
    <source>
        <dbReference type="EMBL" id="KUG07567.1"/>
    </source>
</evidence>
<evidence type="ECO:0000259" key="2">
    <source>
        <dbReference type="Pfam" id="PF13231"/>
    </source>
</evidence>
<reference evidence="3 4" key="1">
    <citation type="submission" date="2015-11" db="EMBL/GenBank/DDBJ databases">
        <title>Solirubrum puertoriconensis gen. nov. an environmental bacteria isolated in Puerto Rico.</title>
        <authorList>
            <person name="Cuebas-Irizarry M.F."/>
            <person name="Montalvo-Rodriguez R."/>
        </authorList>
    </citation>
    <scope>NUCLEOTIDE SEQUENCE [LARGE SCALE GENOMIC DNA]</scope>
    <source>
        <strain evidence="3 4">MC1A</strain>
    </source>
</reference>
<accession>A0A9X0L4K9</accession>
<feature type="transmembrane region" description="Helical" evidence="1">
    <location>
        <begin position="82"/>
        <end position="109"/>
    </location>
</feature>
<protein>
    <recommendedName>
        <fullName evidence="2">Glycosyltransferase RgtA/B/C/D-like domain-containing protein</fullName>
    </recommendedName>
</protein>
<dbReference type="AlphaFoldDB" id="A0A9X0L4K9"/>
<feature type="transmembrane region" description="Helical" evidence="1">
    <location>
        <begin position="210"/>
        <end position="229"/>
    </location>
</feature>
<feature type="transmembrane region" description="Helical" evidence="1">
    <location>
        <begin position="305"/>
        <end position="324"/>
    </location>
</feature>
<dbReference type="RefSeq" id="WP_059071190.1">
    <property type="nucleotide sequence ID" value="NZ_LNAL01000007.1"/>
</dbReference>
<evidence type="ECO:0000256" key="1">
    <source>
        <dbReference type="SAM" id="Phobius"/>
    </source>
</evidence>
<organism evidence="3 4">
    <name type="scientific">Solirubrum puertoriconensis</name>
    <dbReference type="NCBI Taxonomy" id="1751427"/>
    <lineage>
        <taxon>Bacteria</taxon>
        <taxon>Pseudomonadati</taxon>
        <taxon>Bacteroidota</taxon>
        <taxon>Cytophagia</taxon>
        <taxon>Cytophagales</taxon>
    </lineage>
</organism>
<proteinExistence type="predicted"/>
<dbReference type="OrthoDB" id="828203at2"/>
<keyword evidence="4" id="KW-1185">Reference proteome</keyword>
<feature type="transmembrane region" description="Helical" evidence="1">
    <location>
        <begin position="272"/>
        <end position="293"/>
    </location>
</feature>
<keyword evidence="1" id="KW-0812">Transmembrane</keyword>
<keyword evidence="1" id="KW-1133">Transmembrane helix</keyword>
<sequence>MNAFTRLRSWLPTLTLGFVVLFTVAYFILSHEGLYALDDYFYSRYAHQLLHGNFHLGPDPQGLLHDPLHERWLIFGPVALCYALFGVNIWSTTLWPLLATLLCSVLIWAHYRHRQPLVACGAMLLLGLHYFALNLTNYLYPDNINMLACFAAASALLAGRQMGRNELRWGAGFALLNFAALLCKETVVYYAPFYLSLLTLDVVRRQHGEFWLAAFAIGAVVLITYLGFYQVQTNDALYRVHLIENTNEFLKEGNYLLGNRAALLSRLTLGPVQFLVGTGLGLAVLLAVGAAFAPAQATGRDDRRFWLALAFSTLAFYWFGSTSVSQYNPITLQPRMATPLLPPLCLAAGYGLSDLLRTGRRAMLYALLLLACAAYDRGSAAILYVGWAVVMAALWAAPRLRRLQAGGPAYVSLGLVGIAFVLALRPAHFMRKPSVSGHFPQNRIIRQHLAGQQLGVVFIDDYLIGNYDFYYGYEVPRGLQYRRYWARDSVQLRAAPQAWLLLNRATLSNPELTRKLLRYSADSVLSWYPKRQLIAQDGPVELYQIQQQ</sequence>
<name>A0A9X0L4K9_SOLP1</name>
<feature type="transmembrane region" description="Helical" evidence="1">
    <location>
        <begin position="407"/>
        <end position="424"/>
    </location>
</feature>
<feature type="transmembrane region" description="Helical" evidence="1">
    <location>
        <begin position="9"/>
        <end position="29"/>
    </location>
</feature>
<gene>
    <name evidence="3" type="ORF">ASU33_14625</name>
</gene>
<dbReference type="Pfam" id="PF13231">
    <property type="entry name" value="PMT_2"/>
    <property type="match status" value="1"/>
</dbReference>
<dbReference type="Proteomes" id="UP000054223">
    <property type="component" value="Unassembled WGS sequence"/>
</dbReference>
<comment type="caution">
    <text evidence="3">The sequence shown here is derived from an EMBL/GenBank/DDBJ whole genome shotgun (WGS) entry which is preliminary data.</text>
</comment>
<dbReference type="EMBL" id="LNAL01000007">
    <property type="protein sequence ID" value="KUG07567.1"/>
    <property type="molecule type" value="Genomic_DNA"/>
</dbReference>
<dbReference type="InterPro" id="IPR038731">
    <property type="entry name" value="RgtA/B/C-like"/>
</dbReference>
<feature type="domain" description="Glycosyltransferase RgtA/B/C/D-like" evidence="2">
    <location>
        <begin position="79"/>
        <end position="223"/>
    </location>
</feature>
<keyword evidence="1" id="KW-0472">Membrane</keyword>
<feature type="transmembrane region" description="Helical" evidence="1">
    <location>
        <begin position="138"/>
        <end position="158"/>
    </location>
</feature>
<feature type="transmembrane region" description="Helical" evidence="1">
    <location>
        <begin position="364"/>
        <end position="395"/>
    </location>
</feature>